<evidence type="ECO:0000256" key="6">
    <source>
        <dbReference type="ARBA" id="ARBA00023140"/>
    </source>
</evidence>
<comment type="similarity">
    <text evidence="2 8">Belongs to the thiolase-like superfamily. Thiolase family.</text>
</comment>
<dbReference type="EC" id="2.3.1.16" evidence="11"/>
<dbReference type="PIRSF" id="PIRSF000429">
    <property type="entry name" value="Ac-CoA_Ac_transf"/>
    <property type="match status" value="1"/>
</dbReference>
<organism evidence="11 12">
    <name type="scientific">Variovorax beijingensis</name>
    <dbReference type="NCBI Taxonomy" id="2496117"/>
    <lineage>
        <taxon>Bacteria</taxon>
        <taxon>Pseudomonadati</taxon>
        <taxon>Pseudomonadota</taxon>
        <taxon>Betaproteobacteria</taxon>
        <taxon>Burkholderiales</taxon>
        <taxon>Comamonadaceae</taxon>
        <taxon>Variovorax</taxon>
    </lineage>
</organism>
<evidence type="ECO:0000259" key="9">
    <source>
        <dbReference type="Pfam" id="PF00108"/>
    </source>
</evidence>
<dbReference type="SUPFAM" id="SSF53901">
    <property type="entry name" value="Thiolase-like"/>
    <property type="match status" value="2"/>
</dbReference>
<keyword evidence="4" id="KW-0276">Fatty acid metabolism</keyword>
<evidence type="ECO:0000256" key="8">
    <source>
        <dbReference type="RuleBase" id="RU003557"/>
    </source>
</evidence>
<evidence type="ECO:0000256" key="7">
    <source>
        <dbReference type="ARBA" id="ARBA00023315"/>
    </source>
</evidence>
<dbReference type="Pfam" id="PF00108">
    <property type="entry name" value="Thiolase_N"/>
    <property type="match status" value="1"/>
</dbReference>
<name>A0ABY0A9D2_9BURK</name>
<dbReference type="InterPro" id="IPR050215">
    <property type="entry name" value="Thiolase-like_sf_Thiolase"/>
</dbReference>
<dbReference type="PANTHER" id="PTHR43853">
    <property type="entry name" value="3-KETOACYL-COA THIOLASE, PEROXISOMAL"/>
    <property type="match status" value="1"/>
</dbReference>
<dbReference type="EMBL" id="RXFQ01000004">
    <property type="protein sequence ID" value="RSZ40150.1"/>
    <property type="molecule type" value="Genomic_DNA"/>
</dbReference>
<comment type="caution">
    <text evidence="11">The sequence shown here is derived from an EMBL/GenBank/DDBJ whole genome shotgun (WGS) entry which is preliminary data.</text>
</comment>
<dbReference type="PANTHER" id="PTHR43853:SF8">
    <property type="entry name" value="3-KETOACYL-COA THIOLASE, PEROXISOMAL"/>
    <property type="match status" value="1"/>
</dbReference>
<dbReference type="Gene3D" id="3.40.47.10">
    <property type="match status" value="1"/>
</dbReference>
<evidence type="ECO:0000256" key="3">
    <source>
        <dbReference type="ARBA" id="ARBA00022679"/>
    </source>
</evidence>
<evidence type="ECO:0000256" key="1">
    <source>
        <dbReference type="ARBA" id="ARBA00004275"/>
    </source>
</evidence>
<evidence type="ECO:0000313" key="12">
    <source>
        <dbReference type="Proteomes" id="UP000271137"/>
    </source>
</evidence>
<dbReference type="RefSeq" id="WP_125965005.1">
    <property type="nucleotide sequence ID" value="NZ_RXFQ01000004.1"/>
</dbReference>
<dbReference type="NCBIfam" id="TIGR01930">
    <property type="entry name" value="AcCoA-C-Actrans"/>
    <property type="match status" value="1"/>
</dbReference>
<keyword evidence="7 8" id="KW-0012">Acyltransferase</keyword>
<keyword evidence="3 8" id="KW-0808">Transferase</keyword>
<keyword evidence="12" id="KW-1185">Reference proteome</keyword>
<evidence type="ECO:0000313" key="11">
    <source>
        <dbReference type="EMBL" id="RSZ40150.1"/>
    </source>
</evidence>
<accession>A0ABY0A9D2</accession>
<dbReference type="Proteomes" id="UP000271137">
    <property type="component" value="Unassembled WGS sequence"/>
</dbReference>
<keyword evidence="5" id="KW-0443">Lipid metabolism</keyword>
<proteinExistence type="inferred from homology"/>
<feature type="domain" description="Thiolase C-terminal" evidence="10">
    <location>
        <begin position="271"/>
        <end position="392"/>
    </location>
</feature>
<gene>
    <name evidence="11" type="ORF">EJO66_08405</name>
</gene>
<evidence type="ECO:0000256" key="4">
    <source>
        <dbReference type="ARBA" id="ARBA00022832"/>
    </source>
</evidence>
<dbReference type="CDD" id="cd00751">
    <property type="entry name" value="thiolase"/>
    <property type="match status" value="1"/>
</dbReference>
<keyword evidence="6" id="KW-0576">Peroxisome</keyword>
<dbReference type="Pfam" id="PF02803">
    <property type="entry name" value="Thiolase_C"/>
    <property type="match status" value="1"/>
</dbReference>
<evidence type="ECO:0000256" key="5">
    <source>
        <dbReference type="ARBA" id="ARBA00023098"/>
    </source>
</evidence>
<dbReference type="InterPro" id="IPR020616">
    <property type="entry name" value="Thiolase_N"/>
</dbReference>
<dbReference type="InterPro" id="IPR016039">
    <property type="entry name" value="Thiolase-like"/>
</dbReference>
<dbReference type="InterPro" id="IPR002155">
    <property type="entry name" value="Thiolase"/>
</dbReference>
<sequence>MREAVIVSTARTGIGRAFRGALNNIKSPTLMGHAIQHAVQRAGINPGEVEDVVIGSAMAAGTAGMNIGRLAALAAGLPQSVPGQTMDRQCASGLMAIATAAKQIIVDGMDVTVGGGQENISAVQNPFVKWVGEEADPLLIARVQHAYIPMLNTAEIVAKKYGISREAQDEYSAQAQRRTALAQERHLFDDEIVPIAARMAVADKETGTVSLRDVTLDRDEGNRPDTTFEGLSKLKPVIEGGVITAGNSSQLSDGASACVLVERTVAERRGLKPLGIYRGIAVAGLAPEEMGIGPVLAVPKLLKTHGLKVSDIGLWELNEAFACQVLYSRERLGIDPGKLNVNGGGITIGHPYGMTGSRLVGHALIEGRRRGARFVVVTMCVGGGMGAAGLFEVA</sequence>
<protein>
    <submittedName>
        <fullName evidence="11">Acetyl-CoA C-acyltransferase</fullName>
        <ecNumber evidence="11">2.3.1.16</ecNumber>
    </submittedName>
</protein>
<comment type="subcellular location">
    <subcellularLocation>
        <location evidence="1">Peroxisome</location>
    </subcellularLocation>
</comment>
<evidence type="ECO:0000259" key="10">
    <source>
        <dbReference type="Pfam" id="PF02803"/>
    </source>
</evidence>
<dbReference type="InterPro" id="IPR020617">
    <property type="entry name" value="Thiolase_C"/>
</dbReference>
<feature type="domain" description="Thiolase N-terminal" evidence="9">
    <location>
        <begin position="5"/>
        <end position="263"/>
    </location>
</feature>
<evidence type="ECO:0000256" key="2">
    <source>
        <dbReference type="ARBA" id="ARBA00010982"/>
    </source>
</evidence>
<dbReference type="GO" id="GO:0003988">
    <property type="term" value="F:acetyl-CoA C-acyltransferase activity"/>
    <property type="evidence" value="ECO:0007669"/>
    <property type="project" value="UniProtKB-EC"/>
</dbReference>
<reference evidence="11 12" key="1">
    <citation type="submission" date="2018-12" db="EMBL/GenBank/DDBJ databases">
        <title>The genome sequences of strain 502.</title>
        <authorList>
            <person name="Gao J."/>
            <person name="Sun J."/>
        </authorList>
    </citation>
    <scope>NUCLEOTIDE SEQUENCE [LARGE SCALE GENOMIC DNA]</scope>
    <source>
        <strain evidence="11 12">502</strain>
    </source>
</reference>